<feature type="compositionally biased region" description="Basic and acidic residues" evidence="4">
    <location>
        <begin position="1"/>
        <end position="14"/>
    </location>
</feature>
<dbReference type="InterPro" id="IPR027278">
    <property type="entry name" value="ACCD_DCysDesulf"/>
</dbReference>
<evidence type="ECO:0000256" key="4">
    <source>
        <dbReference type="SAM" id="MobiDB-lite"/>
    </source>
</evidence>
<dbReference type="InterPro" id="IPR005966">
    <property type="entry name" value="D-Cys_desShydrase"/>
</dbReference>
<name>A0ABW5UZU4_9MICO</name>
<dbReference type="SUPFAM" id="SSF53686">
    <property type="entry name" value="Tryptophan synthase beta subunit-like PLP-dependent enzymes"/>
    <property type="match status" value="1"/>
</dbReference>
<organism evidence="6 7">
    <name type="scientific">Gulosibacter faecalis</name>
    <dbReference type="NCBI Taxonomy" id="272240"/>
    <lineage>
        <taxon>Bacteria</taxon>
        <taxon>Bacillati</taxon>
        <taxon>Actinomycetota</taxon>
        <taxon>Actinomycetes</taxon>
        <taxon>Micrococcales</taxon>
        <taxon>Microbacteriaceae</taxon>
        <taxon>Gulosibacter</taxon>
    </lineage>
</organism>
<dbReference type="Proteomes" id="UP001597492">
    <property type="component" value="Unassembled WGS sequence"/>
</dbReference>
<proteinExistence type="inferred from homology"/>
<comment type="similarity">
    <text evidence="2">Belongs to the ACC deaminase/D-cysteine desulfhydrase family.</text>
</comment>
<evidence type="ECO:0000256" key="1">
    <source>
        <dbReference type="ARBA" id="ARBA00001933"/>
    </source>
</evidence>
<evidence type="ECO:0000256" key="3">
    <source>
        <dbReference type="ARBA" id="ARBA00022898"/>
    </source>
</evidence>
<dbReference type="EC" id="4.4.1.-" evidence="6"/>
<dbReference type="PANTHER" id="PTHR43780">
    <property type="entry name" value="1-AMINOCYCLOPROPANE-1-CARBOXYLATE DEAMINASE-RELATED"/>
    <property type="match status" value="1"/>
</dbReference>
<keyword evidence="6" id="KW-0456">Lyase</keyword>
<comment type="caution">
    <text evidence="6">The sequence shown here is derived from an EMBL/GenBank/DDBJ whole genome shotgun (WGS) entry which is preliminary data.</text>
</comment>
<feature type="region of interest" description="Disordered" evidence="4">
    <location>
        <begin position="1"/>
        <end position="20"/>
    </location>
</feature>
<accession>A0ABW5UZU4</accession>
<evidence type="ECO:0000256" key="2">
    <source>
        <dbReference type="ARBA" id="ARBA00008639"/>
    </source>
</evidence>
<dbReference type="InterPro" id="IPR036052">
    <property type="entry name" value="TrpB-like_PALP_sf"/>
</dbReference>
<dbReference type="Pfam" id="PF00291">
    <property type="entry name" value="PALP"/>
    <property type="match status" value="1"/>
</dbReference>
<reference evidence="7" key="1">
    <citation type="journal article" date="2019" name="Int. J. Syst. Evol. Microbiol.">
        <title>The Global Catalogue of Microorganisms (GCM) 10K type strain sequencing project: providing services to taxonomists for standard genome sequencing and annotation.</title>
        <authorList>
            <consortium name="The Broad Institute Genomics Platform"/>
            <consortium name="The Broad Institute Genome Sequencing Center for Infectious Disease"/>
            <person name="Wu L."/>
            <person name="Ma J."/>
        </authorList>
    </citation>
    <scope>NUCLEOTIDE SEQUENCE [LARGE SCALE GENOMIC DNA]</scope>
    <source>
        <strain evidence="7">TISTR 1514</strain>
    </source>
</reference>
<sequence length="363" mass="37854">MPADDRSTPHHSPFDELVTQTPRSRVAQLHANRERLITAPTPLERLDRLRDALGGGPRIWIKRDDLTGFALGGNKARKLEYLVAQARQEGADTLITVGAAQSNHARQTAAAAAKAGLGSTLVVRVPQGASVEYRTSGNVLLDRLFGAELVLVDETDADPHPERATADQVAARLREEGRRPFLIPSGGSTAIGALGYVNAYAELAQQAADARVEFSQIVVASGSGGTQAGILAGRALLAGASPGIRGVAVAPGAAELAEDIAVLTRDTLALFGEAATVDVELDPDHVGEAYGALTDDGVEALDLFARTEGILLDPVYTAKAAAALLASIRSGAIDADADVLFWHTGGTPALFAHATALTERSTR</sequence>
<dbReference type="EMBL" id="JBHUNE010000009">
    <property type="protein sequence ID" value="MFD2759242.1"/>
    <property type="molecule type" value="Genomic_DNA"/>
</dbReference>
<dbReference type="PANTHER" id="PTHR43780:SF2">
    <property type="entry name" value="1-AMINOCYCLOPROPANE-1-CARBOXYLATE DEAMINASE-RELATED"/>
    <property type="match status" value="1"/>
</dbReference>
<dbReference type="NCBIfam" id="TIGR01275">
    <property type="entry name" value="ACC_deam_rel"/>
    <property type="match status" value="1"/>
</dbReference>
<dbReference type="Gene3D" id="3.40.50.1100">
    <property type="match status" value="2"/>
</dbReference>
<dbReference type="InterPro" id="IPR001926">
    <property type="entry name" value="TrpB-like_PALP"/>
</dbReference>
<keyword evidence="7" id="KW-1185">Reference proteome</keyword>
<gene>
    <name evidence="6" type="ORF">ACFSW7_12730</name>
</gene>
<dbReference type="RefSeq" id="WP_019618756.1">
    <property type="nucleotide sequence ID" value="NZ_JBHUNE010000009.1"/>
</dbReference>
<evidence type="ECO:0000259" key="5">
    <source>
        <dbReference type="Pfam" id="PF00291"/>
    </source>
</evidence>
<dbReference type="GO" id="GO:0016829">
    <property type="term" value="F:lyase activity"/>
    <property type="evidence" value="ECO:0007669"/>
    <property type="project" value="UniProtKB-KW"/>
</dbReference>
<keyword evidence="3" id="KW-0663">Pyridoxal phosphate</keyword>
<evidence type="ECO:0000313" key="6">
    <source>
        <dbReference type="EMBL" id="MFD2759242.1"/>
    </source>
</evidence>
<evidence type="ECO:0000313" key="7">
    <source>
        <dbReference type="Proteomes" id="UP001597492"/>
    </source>
</evidence>
<feature type="domain" description="Tryptophan synthase beta chain-like PALP" evidence="5">
    <location>
        <begin position="38"/>
        <end position="345"/>
    </location>
</feature>
<comment type="cofactor">
    <cofactor evidence="1">
        <name>pyridoxal 5'-phosphate</name>
        <dbReference type="ChEBI" id="CHEBI:597326"/>
    </cofactor>
</comment>
<protein>
    <submittedName>
        <fullName evidence="6">D-cysteine desulfhydrase family protein</fullName>
        <ecNumber evidence="6">4.4.1.-</ecNumber>
    </submittedName>
</protein>
<dbReference type="PIRSF" id="PIRSF006278">
    <property type="entry name" value="ACCD_DCysDesulf"/>
    <property type="match status" value="1"/>
</dbReference>